<accession>A0ABY1UPQ7</accession>
<feature type="region of interest" description="Disordered" evidence="5">
    <location>
        <begin position="622"/>
        <end position="654"/>
    </location>
</feature>
<feature type="zinc finger region" description="C3H1-type" evidence="4">
    <location>
        <begin position="557"/>
        <end position="585"/>
    </location>
</feature>
<gene>
    <name evidence="7" type="ORF">PGABG01_1132600</name>
</gene>
<keyword evidence="1 4" id="KW-0479">Metal-binding</keyword>
<dbReference type="Gene3D" id="3.30.1370.210">
    <property type="match status" value="1"/>
</dbReference>
<evidence type="ECO:0000256" key="1">
    <source>
        <dbReference type="ARBA" id="ARBA00022723"/>
    </source>
</evidence>
<keyword evidence="8" id="KW-1185">Reference proteome</keyword>
<feature type="compositionally biased region" description="Basic and acidic residues" evidence="5">
    <location>
        <begin position="34"/>
        <end position="45"/>
    </location>
</feature>
<dbReference type="Proteomes" id="UP000831156">
    <property type="component" value="Chromosome 11"/>
</dbReference>
<keyword evidence="2 4" id="KW-0863">Zinc-finger</keyword>
<protein>
    <submittedName>
        <fullName evidence="7">Zinc finger protein, putative</fullName>
    </submittedName>
</protein>
<feature type="compositionally biased region" description="Low complexity" evidence="5">
    <location>
        <begin position="291"/>
        <end position="314"/>
    </location>
</feature>
<feature type="compositionally biased region" description="Basic and acidic residues" evidence="5">
    <location>
        <begin position="1"/>
        <end position="11"/>
    </location>
</feature>
<sequence>MSELKPNKENVSKNLQPKDLNTGQKNRNNNPSTLEKDRRSYSHGDNEKLICMQLNIEKNNLPNDDKNLRKKKYSSNCNHEKKKKNKEINKTEKGNLFNKKLEQNENSDVFNKIKEQQTKEHINEYVNGYMVGHIHKNPDRQTEDINIAKYADKINEDEKNDFLINNLEKQYTYDTLPFMTNPNMKSYPWEDNYNMHNINDIQNGIYNNYLKNEASQNYIYCTYDNNRMENTNYGYIKYNDIEKDHRMFKNNTFIEGEKINNNPICINQNNMLYKEPYPKYIWNDKNEYTNKTHSSNNNNRNNNKKNNNNNNINNRFNNNNYYYYNNTHNFNGNSNIMKGFLKEPNVPNNPMYLNNNTHNYIPYNNNIHNNHGYIYNNMDSYVAPCLPYSYYYNYNISPFDQTSIRNSNYPFTYYPFYTTNINNNPAYSYLYNNNQQIHQINNNIHYNDLIHKNVSNAFFLNSNTIGNSPISTNYISNNNVEGNNNSKYYRIKLCQYFKEGICHKGDNCSYAHSTDELRNYFSFKKTKICEMWLKNKCGNIDCVYAHGELELRATPDFFKTKLCKFFNTSGMCPLFDNCRHAHGQEELRKPGYMNNSHQADTLTNKNNDKPLIYEINDKHVSNESVSTKSNNKINENKNDRKVSNNIIDNEKRENLHKEELNNQINEGTQNKKINKIKQTNENNICKQDNEVKTLIENNKQIVHDKKEEKKRQDNEQENEAKIEKNKKFNEEFKSQKQDEKEIHVQGANETKVQTQNKQKNAEEKKEEEIQENNSPNHIYSQEKKKKTPKKKKKKRNLINSSNITTNLNNDFKCNKFEEREEDKPTEKKRNSNCNILIQNIRGEEVEISSLNQSNVPNKDIEIILPKNEESLNLNRNKYFSNKYDAEKLDHVTYYDTYEKKIIKLGGEYNKIEQCVKKRNITTYSQKREKNDIMTHKGYCKNGSKINNHMHNNEIIKEQNTVKVNVKVKNNKVLNNKFKDDEKIRRVKYTFVNDTHNLHTNKKKNNDATKIEKTNNYINMNVKNINKKKTYGNYSKNEKCLNEQYKSEAHNNCLTKNNEKTKFRKDVNKNKCKKEKYNEKEKKNLETSAHWKMKKHKMNKIVLEYKGCSCVHNNIRKSINNKNQNGKENMSINETNKKEVTKTLAKSYSNCTTTTTCSNYKYKKNYMNTSIAISNYFDKNNSFQHNKKMINGKALDATNKIANIPNGRIKYIEENTYKHNNNIIVDNNLNYYHLDNSGNKIISLPNYSNPIYNFNDTSNYILTSHNDKNLDPISHDNIIRQMNGYKNINHNGDYISNMNYANYFPHVKNNNILLNHNIIPMDIISNNGNYYNNINNCIYDCNNPYYNIPNMGINNKNTFDNFTTINHNNNENISMHIKNEDTSNCKPHNHIICSKKGGNKENNRTNKSFKYNITSNSLKNRKKQKNFNYEPIKEANIYYINDYKNSDTYNFTNEQKDISSKNIKYNRSKKNLFFSNNNNNNNNNNFLINERNIQVPKTPHIIKNNIKPNTSNNILYNNNNRNYMNHINTNWKNKSIAKDMQFYQVNDKEKNRKKKEPFFPYVHSDMNFDRNYNKVNNKNWSYNNESIMTNINNINQNNDNSINNNIANNYYNPRNIYENKTSFIDAMKNISQEDIQNAFMNNMVTFQD</sequence>
<feature type="region of interest" description="Disordered" evidence="5">
    <location>
        <begin position="59"/>
        <end position="87"/>
    </location>
</feature>
<reference evidence="7" key="1">
    <citation type="submission" date="2016-09" db="EMBL/GenBank/DDBJ databases">
        <authorList>
            <consortium name="Pathogen Informatics"/>
            <person name="Sun Q."/>
            <person name="Inoue M."/>
        </authorList>
    </citation>
    <scope>NUCLEOTIDE SEQUENCE</scope>
</reference>
<evidence type="ECO:0000256" key="3">
    <source>
        <dbReference type="ARBA" id="ARBA00022833"/>
    </source>
</evidence>
<organism evidence="7 8">
    <name type="scientific">Plasmodium gaboni</name>
    <dbReference type="NCBI Taxonomy" id="647221"/>
    <lineage>
        <taxon>Eukaryota</taxon>
        <taxon>Sar</taxon>
        <taxon>Alveolata</taxon>
        <taxon>Apicomplexa</taxon>
        <taxon>Aconoidasida</taxon>
        <taxon>Haemosporida</taxon>
        <taxon>Plasmodiidae</taxon>
        <taxon>Plasmodium</taxon>
        <taxon>Plasmodium (Laverania)</taxon>
    </lineage>
</organism>
<dbReference type="PROSITE" id="PS50103">
    <property type="entry name" value="ZF_C3H1"/>
    <property type="match status" value="3"/>
</dbReference>
<feature type="domain" description="C3H1-type" evidence="6">
    <location>
        <begin position="557"/>
        <end position="585"/>
    </location>
</feature>
<evidence type="ECO:0000313" key="8">
    <source>
        <dbReference type="Proteomes" id="UP000831156"/>
    </source>
</evidence>
<dbReference type="Pfam" id="PF00642">
    <property type="entry name" value="zf-CCCH"/>
    <property type="match status" value="1"/>
</dbReference>
<evidence type="ECO:0000256" key="5">
    <source>
        <dbReference type="SAM" id="MobiDB-lite"/>
    </source>
</evidence>
<evidence type="ECO:0000256" key="4">
    <source>
        <dbReference type="PROSITE-ProRule" id="PRU00723"/>
    </source>
</evidence>
<feature type="zinc finger region" description="C3H1-type" evidence="4">
    <location>
        <begin position="523"/>
        <end position="549"/>
    </location>
</feature>
<feature type="region of interest" description="Disordered" evidence="5">
    <location>
        <begin position="696"/>
        <end position="808"/>
    </location>
</feature>
<dbReference type="InterPro" id="IPR000571">
    <property type="entry name" value="Znf_CCCH"/>
</dbReference>
<feature type="compositionally biased region" description="Polar residues" evidence="5">
    <location>
        <begin position="622"/>
        <end position="633"/>
    </location>
</feature>
<dbReference type="SUPFAM" id="SSF90229">
    <property type="entry name" value="CCCH zinc finger"/>
    <property type="match status" value="2"/>
</dbReference>
<feature type="domain" description="C3H1-type" evidence="6">
    <location>
        <begin position="488"/>
        <end position="515"/>
    </location>
</feature>
<feature type="region of interest" description="Disordered" evidence="5">
    <location>
        <begin position="1"/>
        <end position="45"/>
    </location>
</feature>
<feature type="compositionally biased region" description="Low complexity" evidence="5">
    <location>
        <begin position="797"/>
        <end position="808"/>
    </location>
</feature>
<dbReference type="SMART" id="SM00356">
    <property type="entry name" value="ZnF_C3H1"/>
    <property type="match status" value="3"/>
</dbReference>
<feature type="compositionally biased region" description="Basic and acidic residues" evidence="5">
    <location>
        <begin position="701"/>
        <end position="743"/>
    </location>
</feature>
<feature type="compositionally biased region" description="Polar residues" evidence="5">
    <location>
        <begin position="12"/>
        <end position="33"/>
    </location>
</feature>
<feature type="region of interest" description="Disordered" evidence="5">
    <location>
        <begin position="288"/>
        <end position="314"/>
    </location>
</feature>
<keyword evidence="3 4" id="KW-0862">Zinc</keyword>
<dbReference type="PANTHER" id="PTHR21024:SF0">
    <property type="entry name" value="ELECTRON TRANSFER FLAVOPROTEIN REGULATORY FACTOR 1"/>
    <property type="match status" value="1"/>
</dbReference>
<evidence type="ECO:0000256" key="2">
    <source>
        <dbReference type="ARBA" id="ARBA00022771"/>
    </source>
</evidence>
<dbReference type="InterPro" id="IPR052000">
    <property type="entry name" value="ETFRF1"/>
</dbReference>
<evidence type="ECO:0000259" key="6">
    <source>
        <dbReference type="PROSITE" id="PS50103"/>
    </source>
</evidence>
<feature type="compositionally biased region" description="Basic and acidic residues" evidence="5">
    <location>
        <begin position="634"/>
        <end position="654"/>
    </location>
</feature>
<dbReference type="InterPro" id="IPR036855">
    <property type="entry name" value="Znf_CCCH_sf"/>
</dbReference>
<feature type="domain" description="C3H1-type" evidence="6">
    <location>
        <begin position="523"/>
        <end position="549"/>
    </location>
</feature>
<dbReference type="Gene3D" id="4.10.1000.10">
    <property type="entry name" value="Zinc finger, CCCH-type"/>
    <property type="match status" value="1"/>
</dbReference>
<dbReference type="EMBL" id="LT969434">
    <property type="protein sequence ID" value="SOV15885.1"/>
    <property type="molecule type" value="Genomic_DNA"/>
</dbReference>
<name>A0ABY1UPQ7_9APIC</name>
<evidence type="ECO:0000313" key="7">
    <source>
        <dbReference type="EMBL" id="SOV15885.1"/>
    </source>
</evidence>
<proteinExistence type="predicted"/>
<feature type="compositionally biased region" description="Basic residues" evidence="5">
    <location>
        <begin position="783"/>
        <end position="796"/>
    </location>
</feature>
<dbReference type="PANTHER" id="PTHR21024">
    <property type="entry name" value="GROWTH HORMONE-INDUCIBLE SOLUBLE PROTEIN-RELATED"/>
    <property type="match status" value="1"/>
</dbReference>
<feature type="zinc finger region" description="C3H1-type" evidence="4">
    <location>
        <begin position="488"/>
        <end position="515"/>
    </location>
</feature>